<dbReference type="InterPro" id="IPR023210">
    <property type="entry name" value="NADP_OxRdtase_dom"/>
</dbReference>
<dbReference type="RefSeq" id="WP_144019468.1">
    <property type="nucleotide sequence ID" value="NZ_FUYC01000015.1"/>
</dbReference>
<dbReference type="SUPFAM" id="SSF51430">
    <property type="entry name" value="NAD(P)-linked oxidoreductase"/>
    <property type="match status" value="1"/>
</dbReference>
<evidence type="ECO:0000313" key="2">
    <source>
        <dbReference type="EMBL" id="SKA91936.1"/>
    </source>
</evidence>
<dbReference type="CDD" id="cd19097">
    <property type="entry name" value="AKR_unchar"/>
    <property type="match status" value="1"/>
</dbReference>
<evidence type="ECO:0000259" key="1">
    <source>
        <dbReference type="Pfam" id="PF00248"/>
    </source>
</evidence>
<feature type="domain" description="NADP-dependent oxidoreductase" evidence="1">
    <location>
        <begin position="6"/>
        <end position="281"/>
    </location>
</feature>
<dbReference type="Pfam" id="PF00248">
    <property type="entry name" value="Aldo_ket_red"/>
    <property type="match status" value="1"/>
</dbReference>
<protein>
    <submittedName>
        <fullName evidence="2">Predicted oxidoreductase</fullName>
    </submittedName>
</protein>
<dbReference type="PANTHER" id="PTHR43312">
    <property type="entry name" value="D-THREO-ALDOSE 1-DEHYDROGENASE"/>
    <property type="match status" value="1"/>
</dbReference>
<proteinExistence type="predicted"/>
<dbReference type="AlphaFoldDB" id="A0A1T4XQW0"/>
<sequence length="298" mass="32895">MTTFSRLVLGTVQLGLPYGIANTSGRPDHEQALAIVRAAVENGVLEFDTAQGYGDSERVLGRCFQQLNCAARVRVVSKPDTKLDLRSPIAVRSAVNRSLDGLQISALEGMLLHREEFLDDWKQGVGQIFADLVKDGLLRRVGVSVYSPQAALRALQTEGIDMVQIPGNIFDRRFERAGVYTLAERLGKTLYVRSVFLQGLVFHTPTTLPEHMAFAGDSVRRFNALVAKWDLTPQQLSLGYIRAAAPNAKVLFGAETDAQVLDNLASWSTTLSDECFQDIQATFDNVQERVLNPALWSE</sequence>
<reference evidence="2 3" key="1">
    <citation type="submission" date="2017-02" db="EMBL/GenBank/DDBJ databases">
        <authorList>
            <person name="Peterson S.W."/>
        </authorList>
    </citation>
    <scope>NUCLEOTIDE SEQUENCE [LARGE SCALE GENOMIC DNA]</scope>
    <source>
        <strain evidence="2 3">DSM 16080</strain>
    </source>
</reference>
<dbReference type="Proteomes" id="UP000190027">
    <property type="component" value="Unassembled WGS sequence"/>
</dbReference>
<dbReference type="EMBL" id="FUYC01000015">
    <property type="protein sequence ID" value="SKA91936.1"/>
    <property type="molecule type" value="Genomic_DNA"/>
</dbReference>
<accession>A0A1T4XQW0</accession>
<keyword evidence="3" id="KW-1185">Reference proteome</keyword>
<evidence type="ECO:0000313" key="3">
    <source>
        <dbReference type="Proteomes" id="UP000190027"/>
    </source>
</evidence>
<gene>
    <name evidence="2" type="ORF">SAMN02745704_02380</name>
</gene>
<dbReference type="OrthoDB" id="9783572at2"/>
<organism evidence="2 3">
    <name type="scientific">Paucidesulfovibrio gracilis DSM 16080</name>
    <dbReference type="NCBI Taxonomy" id="1121449"/>
    <lineage>
        <taxon>Bacteria</taxon>
        <taxon>Pseudomonadati</taxon>
        <taxon>Thermodesulfobacteriota</taxon>
        <taxon>Desulfovibrionia</taxon>
        <taxon>Desulfovibrionales</taxon>
        <taxon>Desulfovibrionaceae</taxon>
        <taxon>Paucidesulfovibrio</taxon>
    </lineage>
</organism>
<dbReference type="PANTHER" id="PTHR43312:SF1">
    <property type="entry name" value="NADP-DEPENDENT OXIDOREDUCTASE DOMAIN-CONTAINING PROTEIN"/>
    <property type="match status" value="1"/>
</dbReference>
<dbReference type="Gene3D" id="3.20.20.100">
    <property type="entry name" value="NADP-dependent oxidoreductase domain"/>
    <property type="match status" value="1"/>
</dbReference>
<dbReference type="InterPro" id="IPR036812">
    <property type="entry name" value="NAD(P)_OxRdtase_dom_sf"/>
</dbReference>
<dbReference type="InterPro" id="IPR053135">
    <property type="entry name" value="AKR2_Oxidoreductase"/>
</dbReference>
<name>A0A1T4XQW0_9BACT</name>
<dbReference type="STRING" id="1121449.SAMN02745704_02380"/>